<comment type="caution">
    <text evidence="2">The sequence shown here is derived from an EMBL/GenBank/DDBJ whole genome shotgun (WGS) entry which is preliminary data.</text>
</comment>
<proteinExistence type="predicted"/>
<evidence type="ECO:0000313" key="2">
    <source>
        <dbReference type="EMBL" id="KAH0539051.1"/>
    </source>
</evidence>
<dbReference type="PANTHER" id="PTHR34502">
    <property type="entry name" value="DUF6594 DOMAIN-CONTAINING PROTEIN-RELATED"/>
    <property type="match status" value="1"/>
</dbReference>
<gene>
    <name evidence="2" type="ORF">FGG08_004397</name>
</gene>
<organism evidence="2 3">
    <name type="scientific">Glutinoglossum americanum</name>
    <dbReference type="NCBI Taxonomy" id="1670608"/>
    <lineage>
        <taxon>Eukaryota</taxon>
        <taxon>Fungi</taxon>
        <taxon>Dikarya</taxon>
        <taxon>Ascomycota</taxon>
        <taxon>Pezizomycotina</taxon>
        <taxon>Geoglossomycetes</taxon>
        <taxon>Geoglossales</taxon>
        <taxon>Geoglossaceae</taxon>
        <taxon>Glutinoglossum</taxon>
    </lineage>
</organism>
<dbReference type="OrthoDB" id="3533814at2759"/>
<dbReference type="Pfam" id="PF20237">
    <property type="entry name" value="DUF6594"/>
    <property type="match status" value="1"/>
</dbReference>
<dbReference type="EMBL" id="JAGHQL010000088">
    <property type="protein sequence ID" value="KAH0539051.1"/>
    <property type="molecule type" value="Genomic_DNA"/>
</dbReference>
<sequence>MNSDDNFAVYRRFGKLQARRLLHLQAELTDLEEKLDEMDVADKEDPALELLLHNREWAENSERGELFRKIFQKLNEYNTTLLQEHRLRSMPRPTPTNRKSVFDHIYQEKFLDEGEYNHIYHIEDMVAPGYYDSEDSWVKSSIQFLFQKSPKDL</sequence>
<dbReference type="Proteomes" id="UP000698800">
    <property type="component" value="Unassembled WGS sequence"/>
</dbReference>
<evidence type="ECO:0000313" key="3">
    <source>
        <dbReference type="Proteomes" id="UP000698800"/>
    </source>
</evidence>
<dbReference type="InterPro" id="IPR046529">
    <property type="entry name" value="DUF6594"/>
</dbReference>
<evidence type="ECO:0000259" key="1">
    <source>
        <dbReference type="Pfam" id="PF20237"/>
    </source>
</evidence>
<keyword evidence="3" id="KW-1185">Reference proteome</keyword>
<feature type="domain" description="DUF6594" evidence="1">
    <location>
        <begin position="1"/>
        <end position="148"/>
    </location>
</feature>
<protein>
    <recommendedName>
        <fullName evidence="1">DUF6594 domain-containing protein</fullName>
    </recommendedName>
</protein>
<accession>A0A9P8I0Q8</accession>
<dbReference type="AlphaFoldDB" id="A0A9P8I0Q8"/>
<dbReference type="PANTHER" id="PTHR34502:SF5">
    <property type="entry name" value="DUF6594 DOMAIN-CONTAINING PROTEIN"/>
    <property type="match status" value="1"/>
</dbReference>
<name>A0A9P8I0Q8_9PEZI</name>
<reference evidence="2" key="1">
    <citation type="submission" date="2021-03" db="EMBL/GenBank/DDBJ databases">
        <title>Comparative genomics and phylogenomic investigation of the class Geoglossomycetes provide insights into ecological specialization and systematics.</title>
        <authorList>
            <person name="Melie T."/>
            <person name="Pirro S."/>
            <person name="Miller A.N."/>
            <person name="Quandt A."/>
        </authorList>
    </citation>
    <scope>NUCLEOTIDE SEQUENCE</scope>
    <source>
        <strain evidence="2">GBOQ0MN5Z8</strain>
    </source>
</reference>